<evidence type="ECO:0000256" key="1">
    <source>
        <dbReference type="SAM" id="Phobius"/>
    </source>
</evidence>
<organism evidence="2 3">
    <name type="scientific">Aurantiacibacter flavus</name>
    <dbReference type="NCBI Taxonomy" id="3145232"/>
    <lineage>
        <taxon>Bacteria</taxon>
        <taxon>Pseudomonadati</taxon>
        <taxon>Pseudomonadota</taxon>
        <taxon>Alphaproteobacteria</taxon>
        <taxon>Sphingomonadales</taxon>
        <taxon>Erythrobacteraceae</taxon>
        <taxon>Aurantiacibacter</taxon>
    </lineage>
</organism>
<keyword evidence="1" id="KW-1133">Transmembrane helix</keyword>
<keyword evidence="3" id="KW-1185">Reference proteome</keyword>
<accession>A0ABV0CWV6</accession>
<protein>
    <submittedName>
        <fullName evidence="2">Uncharacterized protein</fullName>
    </submittedName>
</protein>
<feature type="transmembrane region" description="Helical" evidence="1">
    <location>
        <begin position="72"/>
        <end position="92"/>
    </location>
</feature>
<dbReference type="Proteomes" id="UP001484535">
    <property type="component" value="Unassembled WGS sequence"/>
</dbReference>
<evidence type="ECO:0000313" key="2">
    <source>
        <dbReference type="EMBL" id="MEN7537339.1"/>
    </source>
</evidence>
<dbReference type="EMBL" id="JBDLBR010000003">
    <property type="protein sequence ID" value="MEN7537339.1"/>
    <property type="molecule type" value="Genomic_DNA"/>
</dbReference>
<keyword evidence="1" id="KW-0472">Membrane</keyword>
<name>A0ABV0CWV6_9SPHN</name>
<proteinExistence type="predicted"/>
<evidence type="ECO:0000313" key="3">
    <source>
        <dbReference type="Proteomes" id="UP001484535"/>
    </source>
</evidence>
<feature type="transmembrane region" description="Helical" evidence="1">
    <location>
        <begin position="130"/>
        <end position="151"/>
    </location>
</feature>
<reference evidence="2 3" key="1">
    <citation type="submission" date="2024-05" db="EMBL/GenBank/DDBJ databases">
        <authorList>
            <person name="Park S."/>
        </authorList>
    </citation>
    <scope>NUCLEOTIDE SEQUENCE [LARGE SCALE GENOMIC DNA]</scope>
    <source>
        <strain evidence="2 3">DGU5</strain>
    </source>
</reference>
<feature type="transmembrane region" description="Helical" evidence="1">
    <location>
        <begin position="46"/>
        <end position="65"/>
    </location>
</feature>
<gene>
    <name evidence="2" type="ORF">ABDJ38_09165</name>
</gene>
<keyword evidence="1" id="KW-0812">Transmembrane</keyword>
<comment type="caution">
    <text evidence="2">The sequence shown here is derived from an EMBL/GenBank/DDBJ whole genome shotgun (WGS) entry which is preliminary data.</text>
</comment>
<sequence>MMVNKVREIRGSASCLLLVLLILAIPLLFLFGLAEFSVWALNWIPDVFRVAMVLCIAMVPLAVIIPARAIAGAAYGVASFVFLTGLWLYSLAFTYTEWGMIGVVLGVIVAGIGVVFTAILAALFSASWEVLGNVAILIALGLGTRFLAGWLNASAQQRLMRHQMQDHPSEAIITQPPQDE</sequence>
<feature type="transmembrane region" description="Helical" evidence="1">
    <location>
        <begin position="98"/>
        <end position="123"/>
    </location>
</feature>